<feature type="region of interest" description="Disordered" evidence="2">
    <location>
        <begin position="552"/>
        <end position="572"/>
    </location>
</feature>
<feature type="coiled-coil region" evidence="1">
    <location>
        <begin position="336"/>
        <end position="521"/>
    </location>
</feature>
<evidence type="ECO:0000313" key="6">
    <source>
        <dbReference type="Proteomes" id="UP000288805"/>
    </source>
</evidence>
<dbReference type="PANTHER" id="PTHR35705">
    <property type="entry name" value="WPP DOMAIN-INTERACTING TAIL-ANCHORED PROTEIN 1"/>
    <property type="match status" value="1"/>
</dbReference>
<evidence type="ECO:0000259" key="4">
    <source>
        <dbReference type="Pfam" id="PF26581"/>
    </source>
</evidence>
<keyword evidence="3" id="KW-0812">Transmembrane</keyword>
<evidence type="ECO:0000256" key="2">
    <source>
        <dbReference type="SAM" id="MobiDB-lite"/>
    </source>
</evidence>
<feature type="compositionally biased region" description="Basic and acidic residues" evidence="2">
    <location>
        <begin position="552"/>
        <end position="562"/>
    </location>
</feature>
<dbReference type="EMBL" id="QGNW01000052">
    <property type="protein sequence ID" value="RVX06215.1"/>
    <property type="molecule type" value="Genomic_DNA"/>
</dbReference>
<name>A0A438JB60_VITVI</name>
<sequence length="629" mass="71716">MGMDNNVVDDTDMNGKGMEELECAVKVLLSLDLDLAYSSEKLVNLHVLLMQVWARENVFEAMAMEKDHISADSIEKALVFDLLSGILDSEVREIENFMDTLQAEIVDAHKKIYSCSHLRELFNVMEEKLIDCEESLKQSQEQVLKMNTQLAKFQRVFLEFEYQNGKNDENIDSRENGQLSNINLKLKMPAVRQQRHILRVLDKSLERELDLEKKLLEIRQSEEELKLKMHLTEQVGFCMEEAAGAIYGRFLEAENLAEVLMGISKELVGRLQIAQFNLNGSIQREAEAKYKLLDCMEQLKAKETASQRLEKINSEPCVSQREQTTSIKVNFDESEVFTLREKIQLLEEQLKESELQLKNAHASNEAMQEQLSGMDNLIESLKEGILKAESKAESAEGKLTLLTETNLELTEEMGFLKDSTTEKAGSLEKQLRDLQIQLQHAKASSEASQEQQNMLYSAIWDMETLIEELKSKVSKAESKTENAEEQCILLTETNFELNKELGFLRDKMDCLEKTLHQVKCEKTASAEDISIRTRLIMDMVMQLAFERERIQKQVDEPSKDSPEPETEVETSVSAKDAANVVSELGAVNVVGERRLDLIYIFVAVLVLLIPVATIYLFNKKLIMDDAFNG</sequence>
<gene>
    <name evidence="5" type="primary">WIT2_0</name>
    <name evidence="5" type="ORF">CK203_027497</name>
</gene>
<dbReference type="InterPro" id="IPR039976">
    <property type="entry name" value="WIT1/WIT2"/>
</dbReference>
<dbReference type="Proteomes" id="UP000288805">
    <property type="component" value="Unassembled WGS sequence"/>
</dbReference>
<comment type="caution">
    <text evidence="5">The sequence shown here is derived from an EMBL/GenBank/DDBJ whole genome shotgun (WGS) entry which is preliminary data.</text>
</comment>
<accession>A0A438JB60</accession>
<dbReference type="SUPFAM" id="SSF57997">
    <property type="entry name" value="Tropomyosin"/>
    <property type="match status" value="1"/>
</dbReference>
<feature type="coiled-coil region" evidence="1">
    <location>
        <begin position="122"/>
        <end position="156"/>
    </location>
</feature>
<keyword evidence="3" id="KW-1133">Transmembrane helix</keyword>
<protein>
    <submittedName>
        <fullName evidence="5">WPP domain-interacting tail-anchored protein 2</fullName>
    </submittedName>
</protein>
<dbReference type="AlphaFoldDB" id="A0A438JB60"/>
<feature type="transmembrane region" description="Helical" evidence="3">
    <location>
        <begin position="597"/>
        <end position="617"/>
    </location>
</feature>
<dbReference type="InterPro" id="IPR058610">
    <property type="entry name" value="WIT1_2_N"/>
</dbReference>
<keyword evidence="1" id="KW-0175">Coiled coil</keyword>
<proteinExistence type="predicted"/>
<dbReference type="Pfam" id="PF26581">
    <property type="entry name" value="WIT1_2_N"/>
    <property type="match status" value="1"/>
</dbReference>
<feature type="domain" description="WIT1/2 N-terminal helical bundle" evidence="4">
    <location>
        <begin position="22"/>
        <end position="159"/>
    </location>
</feature>
<organism evidence="5 6">
    <name type="scientific">Vitis vinifera</name>
    <name type="common">Grape</name>
    <dbReference type="NCBI Taxonomy" id="29760"/>
    <lineage>
        <taxon>Eukaryota</taxon>
        <taxon>Viridiplantae</taxon>
        <taxon>Streptophyta</taxon>
        <taxon>Embryophyta</taxon>
        <taxon>Tracheophyta</taxon>
        <taxon>Spermatophyta</taxon>
        <taxon>Magnoliopsida</taxon>
        <taxon>eudicotyledons</taxon>
        <taxon>Gunneridae</taxon>
        <taxon>Pentapetalae</taxon>
        <taxon>rosids</taxon>
        <taxon>Vitales</taxon>
        <taxon>Vitaceae</taxon>
        <taxon>Viteae</taxon>
        <taxon>Vitis</taxon>
    </lineage>
</organism>
<dbReference type="PANTHER" id="PTHR35705:SF2">
    <property type="entry name" value="WPP DOMAIN-INTERACTING TAIL-ANCHORED PROTEIN 2"/>
    <property type="match status" value="1"/>
</dbReference>
<evidence type="ECO:0000256" key="1">
    <source>
        <dbReference type="SAM" id="Coils"/>
    </source>
</evidence>
<evidence type="ECO:0000313" key="5">
    <source>
        <dbReference type="EMBL" id="RVX06215.1"/>
    </source>
</evidence>
<evidence type="ECO:0000256" key="3">
    <source>
        <dbReference type="SAM" id="Phobius"/>
    </source>
</evidence>
<keyword evidence="3" id="KW-0472">Membrane</keyword>
<reference evidence="5 6" key="1">
    <citation type="journal article" date="2018" name="PLoS Genet.">
        <title>Population sequencing reveals clonal diversity and ancestral inbreeding in the grapevine cultivar Chardonnay.</title>
        <authorList>
            <person name="Roach M.J."/>
            <person name="Johnson D.L."/>
            <person name="Bohlmann J."/>
            <person name="van Vuuren H.J."/>
            <person name="Jones S.J."/>
            <person name="Pretorius I.S."/>
            <person name="Schmidt S.A."/>
            <person name="Borneman A.R."/>
        </authorList>
    </citation>
    <scope>NUCLEOTIDE SEQUENCE [LARGE SCALE GENOMIC DNA]</scope>
    <source>
        <strain evidence="6">cv. Chardonnay</strain>
        <tissue evidence="5">Leaf</tissue>
    </source>
</reference>